<evidence type="ECO:0008006" key="3">
    <source>
        <dbReference type="Google" id="ProtNLM"/>
    </source>
</evidence>
<reference evidence="2" key="1">
    <citation type="submission" date="2016-06" db="EMBL/GenBank/DDBJ databases">
        <authorList>
            <person name="Xu Y."/>
            <person name="Nagy A."/>
            <person name="Yan X."/>
            <person name="Kim S.W."/>
            <person name="Haley B."/>
            <person name="Liu N.T."/>
            <person name="Nou X."/>
        </authorList>
    </citation>
    <scope>NUCLEOTIDE SEQUENCE [LARGE SCALE GENOMIC DNA]</scope>
    <source>
        <strain evidence="2">ATCC 49129</strain>
        <plasmid evidence="2">pri-1</plasmid>
    </source>
</reference>
<organism evidence="1 2">
    <name type="scientific">Ralstonia insidiosa</name>
    <dbReference type="NCBI Taxonomy" id="190721"/>
    <lineage>
        <taxon>Bacteria</taxon>
        <taxon>Pseudomonadati</taxon>
        <taxon>Pseudomonadota</taxon>
        <taxon>Betaproteobacteria</taxon>
        <taxon>Burkholderiales</taxon>
        <taxon>Burkholderiaceae</taxon>
        <taxon>Ralstonia</taxon>
    </lineage>
</organism>
<sequence length="472" mass="48013">MNQTLDWKDVVGRPPMWRAGATATARRARLRQKGSMLIDTALALTIATMTLGGQFANTTEAVDESLAKATGQWAVEFQGGINGYYSDYGQQIMAGQSVPGVASPYKPTVPELINLGYLPSGFGSVAPNGQTFTSSVSQVCASGNCSLAGYAVSTAPYTDASGAVRNDLAGIAMQAAGADAGMSTPGNAGKLIGTGNGWQTPMSGVPVGTLAMRLGSYSATDARLSQFYKLDGSRKLTGPMNANGNSMSNVSTLGATGNVTTSGGAFVASTPGIGVKIAGTQFYGDSSNIALRAPGGTYIQHTDGSWASMNSGTINAYQDLNVAGNSTHSGVTWLNGTTVHNGYTYLQGGAVVNSALAMAATAWSGYGCSGTGITTDPNGKILSCQGGVWQLASGMGQPFQVAGSGTCDYSAAIAQCPAGSKLVGGGYVLTWYNGGSFSHAPDGSYPDSGNNRWVLNGSGTNSCFASYASCVY</sequence>
<evidence type="ECO:0000313" key="1">
    <source>
        <dbReference type="EMBL" id="ANJ76303.1"/>
    </source>
</evidence>
<dbReference type="EMBL" id="CP016024">
    <property type="protein sequence ID" value="ANJ76303.1"/>
    <property type="molecule type" value="Genomic_DNA"/>
</dbReference>
<geneLocation type="plasmid" evidence="2">
    <name>pri-1</name>
</geneLocation>
<gene>
    <name evidence="1" type="ORF">A9Y76_27245</name>
</gene>
<keyword evidence="1" id="KW-0614">Plasmid</keyword>
<dbReference type="Proteomes" id="UP000078572">
    <property type="component" value="Plasmid pRI-1"/>
</dbReference>
<proteinExistence type="predicted"/>
<evidence type="ECO:0000313" key="2">
    <source>
        <dbReference type="Proteomes" id="UP000078572"/>
    </source>
</evidence>
<keyword evidence="2" id="KW-1185">Reference proteome</keyword>
<name>A0A192A7I5_9RALS</name>
<dbReference type="AlphaFoldDB" id="A0A192A7I5"/>
<protein>
    <recommendedName>
        <fullName evidence="3">Bacterial shufflon protein N-terminal domain-containing protein</fullName>
    </recommendedName>
</protein>
<accession>A0A192A7I5</accession>
<dbReference type="OrthoDB" id="7220054at2"/>